<dbReference type="KEGG" id="hni:W911_12240"/>
<dbReference type="Pfam" id="PF13442">
    <property type="entry name" value="Cytochrome_CBB3"/>
    <property type="match status" value="1"/>
</dbReference>
<keyword evidence="1 4" id="KW-0349">Heme</keyword>
<evidence type="ECO:0000256" key="1">
    <source>
        <dbReference type="ARBA" id="ARBA00022617"/>
    </source>
</evidence>
<protein>
    <submittedName>
        <fullName evidence="7">Cytochrome C</fullName>
    </submittedName>
</protein>
<dbReference type="GO" id="GO:0020037">
    <property type="term" value="F:heme binding"/>
    <property type="evidence" value="ECO:0007669"/>
    <property type="project" value="InterPro"/>
</dbReference>
<evidence type="ECO:0000256" key="4">
    <source>
        <dbReference type="PROSITE-ProRule" id="PRU00433"/>
    </source>
</evidence>
<keyword evidence="2 4" id="KW-0479">Metal-binding</keyword>
<evidence type="ECO:0000256" key="3">
    <source>
        <dbReference type="ARBA" id="ARBA00023004"/>
    </source>
</evidence>
<feature type="chain" id="PRO_5004740692" evidence="5">
    <location>
        <begin position="22"/>
        <end position="273"/>
    </location>
</feature>
<name>V5SGC0_9HYPH</name>
<evidence type="ECO:0000259" key="6">
    <source>
        <dbReference type="PROSITE" id="PS51007"/>
    </source>
</evidence>
<dbReference type="Proteomes" id="UP000018542">
    <property type="component" value="Chromosome"/>
</dbReference>
<dbReference type="InterPro" id="IPR036909">
    <property type="entry name" value="Cyt_c-like_dom_sf"/>
</dbReference>
<keyword evidence="3 4" id="KW-0408">Iron</keyword>
<evidence type="ECO:0000256" key="5">
    <source>
        <dbReference type="SAM" id="SignalP"/>
    </source>
</evidence>
<dbReference type="PATRIC" id="fig|1029756.8.peg.2543"/>
<keyword evidence="5" id="KW-0732">Signal</keyword>
<evidence type="ECO:0000313" key="8">
    <source>
        <dbReference type="Proteomes" id="UP000018542"/>
    </source>
</evidence>
<proteinExistence type="predicted"/>
<dbReference type="Gene3D" id="1.10.760.10">
    <property type="entry name" value="Cytochrome c-like domain"/>
    <property type="match status" value="1"/>
</dbReference>
<dbReference type="RefSeq" id="WP_023787788.1">
    <property type="nucleotide sequence ID" value="NC_022997.1"/>
</dbReference>
<dbReference type="SUPFAM" id="SSF46626">
    <property type="entry name" value="Cytochrome c"/>
    <property type="match status" value="1"/>
</dbReference>
<sequence>MRIERLLVMVLAWMLAAPAAASERTLTLTFGDSVRRFTAGALLARPDAASLTVPNDLSYRREMTYRAVPLLELIGAATLEGVATLEPRASDGFVAQIPAEDVRRAAGGGSIAWVAVEDPAAPWPPLPGKDRSGGSFYLVWQHPERSNIGSEQWPYALVAIAGVADPARRWPQLAVDPALPATAAERLGQASFIRNCLPCHRLNGAGEGDVGPDLGRPMKVMEYMTPAGLRALVRDPKSVRTWPGQQMPGFGAEQIPAAELDALVAFLAHKAHH</sequence>
<feature type="domain" description="Cytochrome c" evidence="6">
    <location>
        <begin position="183"/>
        <end position="271"/>
    </location>
</feature>
<accession>V5SGC0</accession>
<evidence type="ECO:0000256" key="2">
    <source>
        <dbReference type="ARBA" id="ARBA00022723"/>
    </source>
</evidence>
<gene>
    <name evidence="7" type="ORF">W911_12240</name>
</gene>
<keyword evidence="8" id="KW-1185">Reference proteome</keyword>
<dbReference type="GO" id="GO:0046872">
    <property type="term" value="F:metal ion binding"/>
    <property type="evidence" value="ECO:0007669"/>
    <property type="project" value="UniProtKB-KW"/>
</dbReference>
<dbReference type="PROSITE" id="PS51007">
    <property type="entry name" value="CYTC"/>
    <property type="match status" value="1"/>
</dbReference>
<feature type="signal peptide" evidence="5">
    <location>
        <begin position="1"/>
        <end position="21"/>
    </location>
</feature>
<evidence type="ECO:0000313" key="7">
    <source>
        <dbReference type="EMBL" id="AHB48999.1"/>
    </source>
</evidence>
<dbReference type="STRING" id="1029756.W911_12240"/>
<dbReference type="InterPro" id="IPR009056">
    <property type="entry name" value="Cyt_c-like_dom"/>
</dbReference>
<reference evidence="7 8" key="1">
    <citation type="journal article" date="2014" name="Genome Announc.">
        <title>Complete Genome Sequence of Hyphomicrobium nitrativorans Strain NL23, a Denitrifying Bacterium Isolated from Biofilm of a Methanol-Fed Denitrification System Treating Seawater at the Montreal Biodome.</title>
        <authorList>
            <person name="Martineau C."/>
            <person name="Villeneuve C."/>
            <person name="Mauffrey F."/>
            <person name="Villemur R."/>
        </authorList>
    </citation>
    <scope>NUCLEOTIDE SEQUENCE [LARGE SCALE GENOMIC DNA]</scope>
    <source>
        <strain evidence="7">NL23</strain>
    </source>
</reference>
<dbReference type="EMBL" id="CP006912">
    <property type="protein sequence ID" value="AHB48999.1"/>
    <property type="molecule type" value="Genomic_DNA"/>
</dbReference>
<dbReference type="HOGENOM" id="CLU_065353_0_0_5"/>
<dbReference type="AlphaFoldDB" id="V5SGC0"/>
<organism evidence="7 8">
    <name type="scientific">Hyphomicrobium nitrativorans NL23</name>
    <dbReference type="NCBI Taxonomy" id="1029756"/>
    <lineage>
        <taxon>Bacteria</taxon>
        <taxon>Pseudomonadati</taxon>
        <taxon>Pseudomonadota</taxon>
        <taxon>Alphaproteobacteria</taxon>
        <taxon>Hyphomicrobiales</taxon>
        <taxon>Hyphomicrobiaceae</taxon>
        <taxon>Hyphomicrobium</taxon>
    </lineage>
</organism>
<dbReference type="GO" id="GO:0009055">
    <property type="term" value="F:electron transfer activity"/>
    <property type="evidence" value="ECO:0007669"/>
    <property type="project" value="InterPro"/>
</dbReference>